<keyword evidence="4 7" id="KW-0698">rRNA processing</keyword>
<name>A0A8I6RZ66_CIMLE</name>
<evidence type="ECO:0000256" key="5">
    <source>
        <dbReference type="ARBA" id="ARBA00022884"/>
    </source>
</evidence>
<dbReference type="GO" id="GO:0000178">
    <property type="term" value="C:exosome (RNase complex)"/>
    <property type="evidence" value="ECO:0007669"/>
    <property type="project" value="TreeGrafter"/>
</dbReference>
<dbReference type="PANTHER" id="PTHR15341:SF3">
    <property type="entry name" value="NUCLEAR NUCLEIC ACID-BINDING PROTEIN C1D"/>
    <property type="match status" value="1"/>
</dbReference>
<evidence type="ECO:0000313" key="9">
    <source>
        <dbReference type="EnsemblMetazoa" id="XP_014253967.1"/>
    </source>
</evidence>
<comment type="function">
    <text evidence="7">Plays a role in the recruitment of the exosome to pre-rRNA to mediate the 3'-5' end processing of the 5.8S rRNA.</text>
</comment>
<accession>A0A8I6RZ66</accession>
<comment type="subcellular location">
    <subcellularLocation>
        <location evidence="7">Cytoplasm</location>
    </subcellularLocation>
    <subcellularLocation>
        <location evidence="7">Nucleus</location>
        <location evidence="7">Nucleolus</location>
    </subcellularLocation>
    <subcellularLocation>
        <location evidence="1 7">Nucleus</location>
    </subcellularLocation>
</comment>
<keyword evidence="6 7" id="KW-0539">Nucleus</keyword>
<sequence>MSDVEENKYGELANEKEVVENIEAFSGSITEVQDLLETLIKEDVYDKLGTEDRIKHDLFLSYALTSLYWMYSRTLGEDPFTNVVKNEADRVQDYMKKYQRIKERKNAPQLNVAASKRFIKSGLWTPKDNSKQSNKRKTFDNDE</sequence>
<keyword evidence="10" id="KW-1185">Reference proteome</keyword>
<comment type="similarity">
    <text evidence="2 7">Belongs to the C1D family.</text>
</comment>
<dbReference type="OMA" id="KLMSMPR"/>
<protein>
    <recommendedName>
        <fullName evidence="3 7">Nuclear nucleic acid-binding protein C1D</fullName>
    </recommendedName>
</protein>
<evidence type="ECO:0000256" key="3">
    <source>
        <dbReference type="ARBA" id="ARBA00015212"/>
    </source>
</evidence>
<dbReference type="AlphaFoldDB" id="A0A8I6RZ66"/>
<dbReference type="Proteomes" id="UP000494040">
    <property type="component" value="Unassembled WGS sequence"/>
</dbReference>
<proteinExistence type="inferred from homology"/>
<keyword evidence="7" id="KW-0963">Cytoplasm</keyword>
<dbReference type="EnsemblMetazoa" id="XM_014398481.1">
    <property type="protein sequence ID" value="XP_014253967.1"/>
    <property type="gene ID" value="LOC106669173"/>
</dbReference>
<dbReference type="KEGG" id="clec:106669173"/>
<dbReference type="OrthoDB" id="1421013at2759"/>
<dbReference type="Pfam" id="PF04000">
    <property type="entry name" value="Sas10_Utp3"/>
    <property type="match status" value="1"/>
</dbReference>
<dbReference type="InterPro" id="IPR011082">
    <property type="entry name" value="Exosome-assoc_fac/DNA_repair"/>
</dbReference>
<evidence type="ECO:0000256" key="2">
    <source>
        <dbReference type="ARBA" id="ARBA00009154"/>
    </source>
</evidence>
<dbReference type="GO" id="GO:0003723">
    <property type="term" value="F:RNA binding"/>
    <property type="evidence" value="ECO:0007669"/>
    <property type="project" value="UniProtKB-UniRule"/>
</dbReference>
<evidence type="ECO:0000256" key="7">
    <source>
        <dbReference type="RuleBase" id="RU368003"/>
    </source>
</evidence>
<dbReference type="GO" id="GO:0005730">
    <property type="term" value="C:nucleolus"/>
    <property type="evidence" value="ECO:0007669"/>
    <property type="project" value="UniProtKB-SubCell"/>
</dbReference>
<evidence type="ECO:0000256" key="4">
    <source>
        <dbReference type="ARBA" id="ARBA00022552"/>
    </source>
</evidence>
<dbReference type="GO" id="GO:0010468">
    <property type="term" value="P:regulation of gene expression"/>
    <property type="evidence" value="ECO:0007669"/>
    <property type="project" value="TreeGrafter"/>
</dbReference>
<gene>
    <name evidence="9" type="primary">106669173</name>
</gene>
<reference evidence="9" key="1">
    <citation type="submission" date="2022-01" db="UniProtKB">
        <authorList>
            <consortium name="EnsemblMetazoa"/>
        </authorList>
    </citation>
    <scope>IDENTIFICATION</scope>
</reference>
<keyword evidence="7" id="KW-0238">DNA-binding</keyword>
<keyword evidence="5 7" id="KW-0694">RNA-binding</keyword>
<comment type="subunit">
    <text evidence="7">Monomer and homodimer.</text>
</comment>
<evidence type="ECO:0000256" key="8">
    <source>
        <dbReference type="SAM" id="MobiDB-lite"/>
    </source>
</evidence>
<dbReference type="GO" id="GO:0000460">
    <property type="term" value="P:maturation of 5.8S rRNA"/>
    <property type="evidence" value="ECO:0007669"/>
    <property type="project" value="TreeGrafter"/>
</dbReference>
<dbReference type="PANTHER" id="PTHR15341">
    <property type="entry name" value="SUN-COR STEROID HORMONE RECEPTOR CO-REPRESSOR"/>
    <property type="match status" value="1"/>
</dbReference>
<dbReference type="GO" id="GO:0005737">
    <property type="term" value="C:cytoplasm"/>
    <property type="evidence" value="ECO:0007669"/>
    <property type="project" value="UniProtKB-SubCell"/>
</dbReference>
<feature type="region of interest" description="Disordered" evidence="8">
    <location>
        <begin position="123"/>
        <end position="143"/>
    </location>
</feature>
<evidence type="ECO:0000313" key="10">
    <source>
        <dbReference type="Proteomes" id="UP000494040"/>
    </source>
</evidence>
<dbReference type="GO" id="GO:0003677">
    <property type="term" value="F:DNA binding"/>
    <property type="evidence" value="ECO:0007669"/>
    <property type="project" value="UniProtKB-KW"/>
</dbReference>
<dbReference type="InterPro" id="IPR007146">
    <property type="entry name" value="Sas10/Utp3/C1D"/>
</dbReference>
<evidence type="ECO:0000256" key="6">
    <source>
        <dbReference type="ARBA" id="ARBA00023242"/>
    </source>
</evidence>
<evidence type="ECO:0000256" key="1">
    <source>
        <dbReference type="ARBA" id="ARBA00004123"/>
    </source>
</evidence>
<organism evidence="9 10">
    <name type="scientific">Cimex lectularius</name>
    <name type="common">Bed bug</name>
    <name type="synonym">Acanthia lectularia</name>
    <dbReference type="NCBI Taxonomy" id="79782"/>
    <lineage>
        <taxon>Eukaryota</taxon>
        <taxon>Metazoa</taxon>
        <taxon>Ecdysozoa</taxon>
        <taxon>Arthropoda</taxon>
        <taxon>Hexapoda</taxon>
        <taxon>Insecta</taxon>
        <taxon>Pterygota</taxon>
        <taxon>Neoptera</taxon>
        <taxon>Paraneoptera</taxon>
        <taxon>Hemiptera</taxon>
        <taxon>Heteroptera</taxon>
        <taxon>Panheteroptera</taxon>
        <taxon>Cimicomorpha</taxon>
        <taxon>Cimicidae</taxon>
        <taxon>Cimex</taxon>
    </lineage>
</organism>